<feature type="region of interest" description="Disordered" evidence="1">
    <location>
        <begin position="335"/>
        <end position="356"/>
    </location>
</feature>
<protein>
    <submittedName>
        <fullName evidence="2">Uncharacterized protein</fullName>
    </submittedName>
</protein>
<sequence length="356" mass="38723">MKNRFFLWLSLLITAGTILYSCQNEDFTKDKTNSRRNNADFFKHTKTTGTLARAGIDYISILEAYNNETNFLAQMPDQRGMPIWDKMQVVDTETATGLIIPLTYDNETMSSILFATLDDRNQVTGVRDFDNALLENIVYDQKISVENRERLFLTFMHMDNLVFGNEEFVGIPKDLFVGKKSDDEYATIRVRDFSPYSLATAQQEGKIIIMEICFIVVHCTHHGVGSCDAEDGCTQCGTTVCSYEVTVTAEDDPYPPMPSGGSGGGSGGGGSTTPGPNVPTNPCGLNVGAVFYRLAPSCGGGGTIPGLDDPCEKTAKVLERPEVQTKIGALKEKAQLPATNPSGGEIGFKVKTDGSV</sequence>
<dbReference type="PROSITE" id="PS51257">
    <property type="entry name" value="PROKAR_LIPOPROTEIN"/>
    <property type="match status" value="1"/>
</dbReference>
<reference evidence="2 3" key="1">
    <citation type="journal article" date="2012" name="J. Bacteriol.">
        <title>Twenty-one genome sequences from Pseudomonas species and 19 genome sequences from diverse bacteria isolated from the rhizosphere and endosphere of Populus deltoides.</title>
        <authorList>
            <person name="Brown S.D."/>
            <person name="Utturkar S.M."/>
            <person name="Klingeman D.M."/>
            <person name="Johnson C.M."/>
            <person name="Martin S.L."/>
            <person name="Land M.L."/>
            <person name="Lu T.Y."/>
            <person name="Schadt C.W."/>
            <person name="Doktycz M.J."/>
            <person name="Pelletier D.A."/>
        </authorList>
    </citation>
    <scope>NUCLEOTIDE SEQUENCE [LARGE SCALE GENOMIC DNA]</scope>
    <source>
        <strain evidence="2 3">CF314</strain>
    </source>
</reference>
<evidence type="ECO:0000256" key="1">
    <source>
        <dbReference type="SAM" id="MobiDB-lite"/>
    </source>
</evidence>
<feature type="region of interest" description="Disordered" evidence="1">
    <location>
        <begin position="251"/>
        <end position="279"/>
    </location>
</feature>
<gene>
    <name evidence="2" type="ORF">PMI13_01049</name>
</gene>
<proteinExistence type="predicted"/>
<dbReference type="PATRIC" id="fig|1144316.3.peg.1057"/>
<organism evidence="2 3">
    <name type="scientific">Chryseobacterium populi</name>
    <dbReference type="NCBI Taxonomy" id="1144316"/>
    <lineage>
        <taxon>Bacteria</taxon>
        <taxon>Pseudomonadati</taxon>
        <taxon>Bacteroidota</taxon>
        <taxon>Flavobacteriia</taxon>
        <taxon>Flavobacteriales</taxon>
        <taxon>Weeksellaceae</taxon>
        <taxon>Chryseobacterium group</taxon>
        <taxon>Chryseobacterium</taxon>
    </lineage>
</organism>
<comment type="caution">
    <text evidence="2">The sequence shown here is derived from an EMBL/GenBank/DDBJ whole genome shotgun (WGS) entry which is preliminary data.</text>
</comment>
<dbReference type="EMBL" id="AKJY01000014">
    <property type="protein sequence ID" value="EJL74311.1"/>
    <property type="molecule type" value="Genomic_DNA"/>
</dbReference>
<dbReference type="AlphaFoldDB" id="J3CM58"/>
<evidence type="ECO:0000313" key="2">
    <source>
        <dbReference type="EMBL" id="EJL74311.1"/>
    </source>
</evidence>
<dbReference type="Proteomes" id="UP000007509">
    <property type="component" value="Unassembled WGS sequence"/>
</dbReference>
<feature type="compositionally biased region" description="Gly residues" evidence="1">
    <location>
        <begin position="260"/>
        <end position="272"/>
    </location>
</feature>
<name>J3CM58_9FLAO</name>
<accession>J3CM58</accession>
<keyword evidence="3" id="KW-1185">Reference proteome</keyword>
<evidence type="ECO:0000313" key="3">
    <source>
        <dbReference type="Proteomes" id="UP000007509"/>
    </source>
</evidence>